<feature type="region of interest" description="Disordered" evidence="1">
    <location>
        <begin position="1"/>
        <end position="35"/>
    </location>
</feature>
<name>A0ABD1V7D1_9LAMI</name>
<organism evidence="2 3">
    <name type="scientific">Abeliophyllum distichum</name>
    <dbReference type="NCBI Taxonomy" id="126358"/>
    <lineage>
        <taxon>Eukaryota</taxon>
        <taxon>Viridiplantae</taxon>
        <taxon>Streptophyta</taxon>
        <taxon>Embryophyta</taxon>
        <taxon>Tracheophyta</taxon>
        <taxon>Spermatophyta</taxon>
        <taxon>Magnoliopsida</taxon>
        <taxon>eudicotyledons</taxon>
        <taxon>Gunneridae</taxon>
        <taxon>Pentapetalae</taxon>
        <taxon>asterids</taxon>
        <taxon>lamiids</taxon>
        <taxon>Lamiales</taxon>
        <taxon>Oleaceae</taxon>
        <taxon>Forsythieae</taxon>
        <taxon>Abeliophyllum</taxon>
    </lineage>
</organism>
<gene>
    <name evidence="2" type="ORF">Adt_06585</name>
</gene>
<evidence type="ECO:0000256" key="1">
    <source>
        <dbReference type="SAM" id="MobiDB-lite"/>
    </source>
</evidence>
<dbReference type="Proteomes" id="UP001604336">
    <property type="component" value="Unassembled WGS sequence"/>
</dbReference>
<protein>
    <submittedName>
        <fullName evidence="2">Uncharacterized protein</fullName>
    </submittedName>
</protein>
<sequence length="265" mass="30729">MAPKQLVSTTTKKGKKKATRSTSKRSRVESTDSSHYLSKEHKERFNKVTCHWSIWEERRLQLEDFLHSKVFNLIDVCGWSGLAETLYKIYSQLIHEFYANFNQEIDIQGIEHYRQMWVHDKWFMFTPHVIDHYYRFTREDVHLLPTVQDMGEVARFFYGRDDTWPLPGRTSNITDKRHTVIFPALISSICVIKRVPISLAESVVKLKGPINYFTLENARRHTAQAAKVAQAAKDQPQEGQPAASQPIAPLGNIVTMLRQLLEDQG</sequence>
<dbReference type="EMBL" id="JBFOLK010000002">
    <property type="protein sequence ID" value="KAL2533234.1"/>
    <property type="molecule type" value="Genomic_DNA"/>
</dbReference>
<reference evidence="3" key="1">
    <citation type="submission" date="2024-07" db="EMBL/GenBank/DDBJ databases">
        <title>Two chromosome-level genome assemblies of Korean endemic species Abeliophyllum distichum and Forsythia ovata (Oleaceae).</title>
        <authorList>
            <person name="Jang H."/>
        </authorList>
    </citation>
    <scope>NUCLEOTIDE SEQUENCE [LARGE SCALE GENOMIC DNA]</scope>
</reference>
<comment type="caution">
    <text evidence="2">The sequence shown here is derived from an EMBL/GenBank/DDBJ whole genome shotgun (WGS) entry which is preliminary data.</text>
</comment>
<accession>A0ABD1V7D1</accession>
<evidence type="ECO:0000313" key="2">
    <source>
        <dbReference type="EMBL" id="KAL2533234.1"/>
    </source>
</evidence>
<evidence type="ECO:0000313" key="3">
    <source>
        <dbReference type="Proteomes" id="UP001604336"/>
    </source>
</evidence>
<feature type="compositionally biased region" description="Basic residues" evidence="1">
    <location>
        <begin position="12"/>
        <end position="25"/>
    </location>
</feature>
<proteinExistence type="predicted"/>
<keyword evidence="3" id="KW-1185">Reference proteome</keyword>
<feature type="compositionally biased region" description="Basic and acidic residues" evidence="1">
    <location>
        <begin position="26"/>
        <end position="35"/>
    </location>
</feature>
<dbReference type="AlphaFoldDB" id="A0ABD1V7D1"/>